<evidence type="ECO:0000256" key="5">
    <source>
        <dbReference type="ARBA" id="ARBA00022989"/>
    </source>
</evidence>
<dbReference type="Pfam" id="PF01554">
    <property type="entry name" value="MatE"/>
    <property type="match status" value="2"/>
</dbReference>
<evidence type="ECO:0000256" key="2">
    <source>
        <dbReference type="ARBA" id="ARBA00010199"/>
    </source>
</evidence>
<feature type="transmembrane region" description="Helical" evidence="7">
    <location>
        <begin position="137"/>
        <end position="157"/>
    </location>
</feature>
<dbReference type="InterPro" id="IPR050222">
    <property type="entry name" value="MATE_MdtK"/>
</dbReference>
<keyword evidence="3" id="KW-0813">Transport</keyword>
<keyword evidence="5 7" id="KW-1133">Transmembrane helix</keyword>
<dbReference type="Proteomes" id="UP001399917">
    <property type="component" value="Unassembled WGS sequence"/>
</dbReference>
<comment type="similarity">
    <text evidence="2">Belongs to the multi antimicrobial extrusion (MATE) (TC 2.A.66.1) family.</text>
</comment>
<feature type="transmembrane region" description="Helical" evidence="7">
    <location>
        <begin position="355"/>
        <end position="376"/>
    </location>
</feature>
<feature type="transmembrane region" description="Helical" evidence="7">
    <location>
        <begin position="388"/>
        <end position="406"/>
    </location>
</feature>
<dbReference type="PANTHER" id="PTHR43298:SF2">
    <property type="entry name" value="FMN_FAD EXPORTER YEEO-RELATED"/>
    <property type="match status" value="1"/>
</dbReference>
<evidence type="ECO:0000256" key="6">
    <source>
        <dbReference type="ARBA" id="ARBA00023136"/>
    </source>
</evidence>
<feature type="transmembrane region" description="Helical" evidence="7">
    <location>
        <begin position="194"/>
        <end position="212"/>
    </location>
</feature>
<organism evidence="8 9">
    <name type="scientific">Celeribacter arenosi</name>
    <dbReference type="NCBI Taxonomy" id="792649"/>
    <lineage>
        <taxon>Bacteria</taxon>
        <taxon>Pseudomonadati</taxon>
        <taxon>Pseudomonadota</taxon>
        <taxon>Alphaproteobacteria</taxon>
        <taxon>Rhodobacterales</taxon>
        <taxon>Roseobacteraceae</taxon>
        <taxon>Celeribacter</taxon>
    </lineage>
</organism>
<dbReference type="NCBIfam" id="TIGR00797">
    <property type="entry name" value="matE"/>
    <property type="match status" value="1"/>
</dbReference>
<accession>A0ABP7K5J1</accession>
<evidence type="ECO:0000256" key="3">
    <source>
        <dbReference type="ARBA" id="ARBA00022448"/>
    </source>
</evidence>
<reference evidence="9" key="1">
    <citation type="journal article" date="2019" name="Int. J. Syst. Evol. Microbiol.">
        <title>The Global Catalogue of Microorganisms (GCM) 10K type strain sequencing project: providing services to taxonomists for standard genome sequencing and annotation.</title>
        <authorList>
            <consortium name="The Broad Institute Genomics Platform"/>
            <consortium name="The Broad Institute Genome Sequencing Center for Infectious Disease"/>
            <person name="Wu L."/>
            <person name="Ma J."/>
        </authorList>
    </citation>
    <scope>NUCLEOTIDE SEQUENCE [LARGE SCALE GENOMIC DNA]</scope>
    <source>
        <strain evidence="9">JCM 17190</strain>
    </source>
</reference>
<comment type="subcellular location">
    <subcellularLocation>
        <location evidence="1">Membrane</location>
        <topology evidence="1">Multi-pass membrane protein</topology>
    </subcellularLocation>
</comment>
<evidence type="ECO:0000256" key="4">
    <source>
        <dbReference type="ARBA" id="ARBA00022692"/>
    </source>
</evidence>
<feature type="transmembrane region" description="Helical" evidence="7">
    <location>
        <begin position="169"/>
        <end position="188"/>
    </location>
</feature>
<feature type="transmembrane region" description="Helical" evidence="7">
    <location>
        <begin position="48"/>
        <end position="70"/>
    </location>
</feature>
<feature type="transmembrane region" description="Helical" evidence="7">
    <location>
        <begin position="313"/>
        <end position="335"/>
    </location>
</feature>
<dbReference type="PANTHER" id="PTHR43298">
    <property type="entry name" value="MULTIDRUG RESISTANCE PROTEIN NORM-RELATED"/>
    <property type="match status" value="1"/>
</dbReference>
<dbReference type="InterPro" id="IPR002528">
    <property type="entry name" value="MATE_fam"/>
</dbReference>
<proteinExistence type="inferred from homology"/>
<dbReference type="RefSeq" id="WP_344845594.1">
    <property type="nucleotide sequence ID" value="NZ_BAABDF010000006.1"/>
</dbReference>
<feature type="transmembrane region" description="Helical" evidence="7">
    <location>
        <begin position="274"/>
        <end position="301"/>
    </location>
</feature>
<dbReference type="CDD" id="cd13136">
    <property type="entry name" value="MATE_DinF_like"/>
    <property type="match status" value="1"/>
</dbReference>
<keyword evidence="4 7" id="KW-0812">Transmembrane</keyword>
<protein>
    <submittedName>
        <fullName evidence="8">MATE family efflux transporter</fullName>
    </submittedName>
</protein>
<evidence type="ECO:0000313" key="9">
    <source>
        <dbReference type="Proteomes" id="UP001399917"/>
    </source>
</evidence>
<keyword evidence="9" id="KW-1185">Reference proteome</keyword>
<evidence type="ECO:0000256" key="7">
    <source>
        <dbReference type="SAM" id="Phobius"/>
    </source>
</evidence>
<name>A0ABP7K5J1_9RHOB</name>
<feature type="transmembrane region" description="Helical" evidence="7">
    <location>
        <begin position="243"/>
        <end position="262"/>
    </location>
</feature>
<evidence type="ECO:0000256" key="1">
    <source>
        <dbReference type="ARBA" id="ARBA00004141"/>
    </source>
</evidence>
<comment type="caution">
    <text evidence="8">The sequence shown here is derived from an EMBL/GenBank/DDBJ whole genome shotgun (WGS) entry which is preliminary data.</text>
</comment>
<dbReference type="EMBL" id="BAABDF010000006">
    <property type="protein sequence ID" value="GAA3864969.1"/>
    <property type="molecule type" value="Genomic_DNA"/>
</dbReference>
<evidence type="ECO:0000313" key="8">
    <source>
        <dbReference type="EMBL" id="GAA3864969.1"/>
    </source>
</evidence>
<gene>
    <name evidence="8" type="ORF">GCM10022404_14050</name>
</gene>
<sequence>MTEGAPAHLTHSRVLKIALPIVLSNATVPILGAVDTGVVGQMGAAAPIGAVGIGAVILGSIYWIFGFLRMGTTGLVSQARGAGQVGEVSAFLTRVILAGLIGGLALIALQAPAFALAFHVAPASDEVESLARSYMSIRIWSAPFSIATFGITGWLIGQERTRAVLFLQLWMNGLNILFDLWFVLGLGWGVEGVALATVIAEVTGAFWGLYLCRDAFSNAAWRDRARVFDLARLVHMLKVNTDILIRSLLLLAIVVSFAFFGAGFGDVTLAANQILMQFVEITAFALDGFAFAAEAIVGSALGARQRSVLRRGAILTSLWGLVAVGLLSALFAFSGGTVIDIMTTATDVRAEARLYLWWMVAAPLVGLAAWMLDGIFIGATRTRDMRNMMMLSLLIYLAAVAILIPAFGNHGLWAALLVSYAARGGLLLWKYPALERSAQ</sequence>
<dbReference type="InterPro" id="IPR044644">
    <property type="entry name" value="DinF-like"/>
</dbReference>
<keyword evidence="6 7" id="KW-0472">Membrane</keyword>
<feature type="transmembrane region" description="Helical" evidence="7">
    <location>
        <begin position="91"/>
        <end position="117"/>
    </location>
</feature>